<dbReference type="GO" id="GO:0005524">
    <property type="term" value="F:ATP binding"/>
    <property type="evidence" value="ECO:0007669"/>
    <property type="project" value="UniProtKB-KW"/>
</dbReference>
<evidence type="ECO:0000256" key="11">
    <source>
        <dbReference type="HAMAP-Rule" id="MF_00137"/>
    </source>
</evidence>
<dbReference type="EC" id="6.3.2.6" evidence="3 11"/>
<dbReference type="GO" id="GO:0004639">
    <property type="term" value="F:phosphoribosylaminoimidazolesuccinocarboxamide synthase activity"/>
    <property type="evidence" value="ECO:0007669"/>
    <property type="project" value="UniProtKB-UniRule"/>
</dbReference>
<dbReference type="GO" id="GO:0005737">
    <property type="term" value="C:cytoplasm"/>
    <property type="evidence" value="ECO:0007669"/>
    <property type="project" value="TreeGrafter"/>
</dbReference>
<keyword evidence="7 11" id="KW-0658">Purine biosynthesis</keyword>
<dbReference type="Pfam" id="PF01259">
    <property type="entry name" value="SAICAR_synt"/>
    <property type="match status" value="1"/>
</dbReference>
<dbReference type="KEGG" id="npy:NPRO_25560"/>
<reference evidence="13" key="1">
    <citation type="journal article" name="DNA Res.">
        <title>The physiological potential of anammox bacteria as revealed by their core genome structure.</title>
        <authorList>
            <person name="Okubo T."/>
            <person name="Toyoda A."/>
            <person name="Fukuhara K."/>
            <person name="Uchiyama I."/>
            <person name="Harigaya Y."/>
            <person name="Kuroiwa M."/>
            <person name="Suzuki T."/>
            <person name="Murakami Y."/>
            <person name="Suwa Y."/>
            <person name="Takami H."/>
        </authorList>
    </citation>
    <scope>NUCLEOTIDE SEQUENCE</scope>
    <source>
        <strain evidence="13">317325-2</strain>
    </source>
</reference>
<evidence type="ECO:0000256" key="4">
    <source>
        <dbReference type="ARBA" id="ARBA00016460"/>
    </source>
</evidence>
<keyword evidence="5 11" id="KW-0436">Ligase</keyword>
<evidence type="ECO:0000256" key="3">
    <source>
        <dbReference type="ARBA" id="ARBA00012217"/>
    </source>
</evidence>
<dbReference type="InterPro" id="IPR028923">
    <property type="entry name" value="SAICAR_synt/ADE2_N"/>
</dbReference>
<organism evidence="13 14">
    <name type="scientific">Candidatus Nitrosymbiomonas proteolyticus</name>
    <dbReference type="NCBI Taxonomy" id="2608984"/>
    <lineage>
        <taxon>Bacteria</taxon>
        <taxon>Bacillati</taxon>
        <taxon>Armatimonadota</taxon>
        <taxon>Armatimonadota incertae sedis</taxon>
        <taxon>Candidatus Nitrosymbiomonas</taxon>
    </lineage>
</organism>
<evidence type="ECO:0000256" key="1">
    <source>
        <dbReference type="ARBA" id="ARBA00004672"/>
    </source>
</evidence>
<evidence type="ECO:0000256" key="10">
    <source>
        <dbReference type="ARBA" id="ARBA00048475"/>
    </source>
</evidence>
<protein>
    <recommendedName>
        <fullName evidence="4 11">Phosphoribosylaminoimidazole-succinocarboxamide synthase</fullName>
        <ecNumber evidence="3 11">6.3.2.6</ecNumber>
    </recommendedName>
    <alternativeName>
        <fullName evidence="9 11">SAICAR synthetase</fullName>
    </alternativeName>
</protein>
<dbReference type="GO" id="GO:0006189">
    <property type="term" value="P:'de novo' IMP biosynthetic process"/>
    <property type="evidence" value="ECO:0007669"/>
    <property type="project" value="UniProtKB-UniRule"/>
</dbReference>
<dbReference type="NCBIfam" id="NF010568">
    <property type="entry name" value="PRK13961.1"/>
    <property type="match status" value="1"/>
</dbReference>
<evidence type="ECO:0000313" key="14">
    <source>
        <dbReference type="Proteomes" id="UP000662873"/>
    </source>
</evidence>
<evidence type="ECO:0000256" key="5">
    <source>
        <dbReference type="ARBA" id="ARBA00022598"/>
    </source>
</evidence>
<dbReference type="AlphaFoldDB" id="A0A809SBH0"/>
<keyword evidence="6 11" id="KW-0547">Nucleotide-binding</keyword>
<dbReference type="CDD" id="cd01414">
    <property type="entry name" value="SAICAR_synt_Sc"/>
    <property type="match status" value="1"/>
</dbReference>
<evidence type="ECO:0000256" key="8">
    <source>
        <dbReference type="ARBA" id="ARBA00022840"/>
    </source>
</evidence>
<evidence type="ECO:0000256" key="6">
    <source>
        <dbReference type="ARBA" id="ARBA00022741"/>
    </source>
</evidence>
<name>A0A809SBH0_9BACT</name>
<evidence type="ECO:0000259" key="12">
    <source>
        <dbReference type="Pfam" id="PF01259"/>
    </source>
</evidence>
<dbReference type="NCBIfam" id="TIGR00081">
    <property type="entry name" value="purC"/>
    <property type="match status" value="1"/>
</dbReference>
<dbReference type="InterPro" id="IPR018236">
    <property type="entry name" value="SAICAR_synthetase_CS"/>
</dbReference>
<keyword evidence="8 11" id="KW-0067">ATP-binding</keyword>
<comment type="pathway">
    <text evidence="1 11">Purine metabolism; IMP biosynthesis via de novo pathway; 5-amino-1-(5-phospho-D-ribosyl)imidazole-4-carboxamide from 5-amino-1-(5-phospho-D-ribosyl)imidazole-4-carboxylate: step 1/2.</text>
</comment>
<dbReference type="EMBL" id="AP021858">
    <property type="protein sequence ID" value="BBO24961.1"/>
    <property type="molecule type" value="Genomic_DNA"/>
</dbReference>
<evidence type="ECO:0000256" key="9">
    <source>
        <dbReference type="ARBA" id="ARBA00030409"/>
    </source>
</evidence>
<evidence type="ECO:0000313" key="13">
    <source>
        <dbReference type="EMBL" id="BBO24961.1"/>
    </source>
</evidence>
<dbReference type="Proteomes" id="UP000662873">
    <property type="component" value="Chromosome"/>
</dbReference>
<dbReference type="InterPro" id="IPR001636">
    <property type="entry name" value="SAICAR_synth"/>
</dbReference>
<dbReference type="PANTHER" id="PTHR43700">
    <property type="entry name" value="PHOSPHORIBOSYLAMINOIMIDAZOLE-SUCCINOCARBOXAMIDE SYNTHASE"/>
    <property type="match status" value="1"/>
</dbReference>
<sequence>MKPLLQASVAGRGPTHQGKVRDIFDLGSELLLVSTDRISAFDVVMANGIPDKGRVLNQLSAFWFERLSSVCRNHVVSTSDEDIRRRVPGAGPDLLGRSMIVRKSQPLMVECVARGYLVGSLYKEYVSQGGRLHGLDLPPNIPEAGQLDAPIFTPATKATDGHDQNISFDEMAEIVGRDLATNLRDLTLRLFALASEYCAERGLILADTKFEFGIDDEGLVWIDEALTPDSSRYWDAARYQPGGPQPSFDKQFVRDYLESIQWDKRPPGPELPEDIVRQTRDKYLEAFQRITGRPLAMPVGV</sequence>
<dbReference type="PANTHER" id="PTHR43700:SF1">
    <property type="entry name" value="PHOSPHORIBOSYLAMINOIMIDAZOLE-SUCCINOCARBOXAMIDE SYNTHASE"/>
    <property type="match status" value="1"/>
</dbReference>
<dbReference type="HAMAP" id="MF_00137">
    <property type="entry name" value="SAICAR_synth"/>
    <property type="match status" value="1"/>
</dbReference>
<gene>
    <name evidence="11" type="primary">purC</name>
    <name evidence="13" type="ORF">NPRO_25560</name>
</gene>
<comment type="catalytic activity">
    <reaction evidence="10 11">
        <text>5-amino-1-(5-phospho-D-ribosyl)imidazole-4-carboxylate + L-aspartate + ATP = (2S)-2-[5-amino-1-(5-phospho-beta-D-ribosyl)imidazole-4-carboxamido]succinate + ADP + phosphate + 2 H(+)</text>
        <dbReference type="Rhea" id="RHEA:22628"/>
        <dbReference type="ChEBI" id="CHEBI:15378"/>
        <dbReference type="ChEBI" id="CHEBI:29991"/>
        <dbReference type="ChEBI" id="CHEBI:30616"/>
        <dbReference type="ChEBI" id="CHEBI:43474"/>
        <dbReference type="ChEBI" id="CHEBI:58443"/>
        <dbReference type="ChEBI" id="CHEBI:77657"/>
        <dbReference type="ChEBI" id="CHEBI:456216"/>
        <dbReference type="EC" id="6.3.2.6"/>
    </reaction>
</comment>
<dbReference type="SUPFAM" id="SSF56104">
    <property type="entry name" value="SAICAR synthase-like"/>
    <property type="match status" value="1"/>
</dbReference>
<dbReference type="Gene3D" id="3.30.470.20">
    <property type="entry name" value="ATP-grasp fold, B domain"/>
    <property type="match status" value="1"/>
</dbReference>
<evidence type="ECO:0000256" key="2">
    <source>
        <dbReference type="ARBA" id="ARBA00010190"/>
    </source>
</evidence>
<dbReference type="Gene3D" id="3.30.200.20">
    <property type="entry name" value="Phosphorylase Kinase, domain 1"/>
    <property type="match status" value="1"/>
</dbReference>
<dbReference type="PROSITE" id="PS01058">
    <property type="entry name" value="SAICAR_SYNTHETASE_2"/>
    <property type="match status" value="1"/>
</dbReference>
<accession>A0A809SBH0</accession>
<proteinExistence type="inferred from homology"/>
<feature type="domain" description="SAICAR synthetase/ADE2 N-terminal" evidence="12">
    <location>
        <begin position="16"/>
        <end position="264"/>
    </location>
</feature>
<evidence type="ECO:0000256" key="7">
    <source>
        <dbReference type="ARBA" id="ARBA00022755"/>
    </source>
</evidence>
<comment type="similarity">
    <text evidence="2 11">Belongs to the SAICAR synthetase family.</text>
</comment>
<dbReference type="UniPathway" id="UPA00074">
    <property type="reaction ID" value="UER00131"/>
</dbReference>